<dbReference type="EMBL" id="KB446541">
    <property type="protein sequence ID" value="EME41998.1"/>
    <property type="molecule type" value="Genomic_DNA"/>
</dbReference>
<feature type="region of interest" description="Disordered" evidence="1">
    <location>
        <begin position="192"/>
        <end position="235"/>
    </location>
</feature>
<feature type="region of interest" description="Disordered" evidence="1">
    <location>
        <begin position="51"/>
        <end position="82"/>
    </location>
</feature>
<dbReference type="OrthoDB" id="5314997at2759"/>
<feature type="compositionally biased region" description="Polar residues" evidence="1">
    <location>
        <begin position="66"/>
        <end position="76"/>
    </location>
</feature>
<feature type="compositionally biased region" description="Low complexity" evidence="1">
    <location>
        <begin position="51"/>
        <end position="65"/>
    </location>
</feature>
<protein>
    <recommendedName>
        <fullName evidence="2">DUF7730 domain-containing protein</fullName>
    </recommendedName>
</protein>
<evidence type="ECO:0000256" key="1">
    <source>
        <dbReference type="SAM" id="MobiDB-lite"/>
    </source>
</evidence>
<keyword evidence="4" id="KW-1185">Reference proteome</keyword>
<dbReference type="Proteomes" id="UP000016933">
    <property type="component" value="Unassembled WGS sequence"/>
</dbReference>
<dbReference type="PANTHER" id="PTHR42085">
    <property type="entry name" value="F-BOX DOMAIN-CONTAINING PROTEIN"/>
    <property type="match status" value="1"/>
</dbReference>
<sequence length="511" mass="56125">MVFEFTGKPPACGTPTTFASFTSTLTANTATRSPFTTASFGASFGTGSSLQQNSTTLTPFGTTTTSAQASKDTTPPSEDIPQGDDLMRALKRCATNRQAVFGVRDMNADAVLNEVLGLCDLDAERLMIALREASSEVGMFARAVFNILLQQHPGAWPGSSRPAKAEESVPRWLSGEKRKVSNIPKLLVKKAKQDEMKEKEEGGGQSKGSGINSGLPIDTAADSNTTSTSATPTKPFRFLDLPAEMRNIVYRELLVSKTGYIFLAGRPYTIGETGAQNLQPELRQGLDSDCDSAILGSCKQTYDEAKDILYCENKIIMSFKVEKSNRPFLANTRIGSSSLARITSLTLILDMCSAGSNGAWTHRFFNEQDFEKLVCWRELQLMTALKHLRLTVVERAEPDHPQAMLTQIMERIPATCRVKFGMETDFEKEYVRKVIADVDEPVHKKYYRLDDSYEADVDMLRTIAEDAMATKGSKSGQERDYRFADRSFTSKLGSLAGSEAIDPRYVLGGGS</sequence>
<feature type="compositionally biased region" description="Low complexity" evidence="1">
    <location>
        <begin position="208"/>
        <end position="233"/>
    </location>
</feature>
<name>N1PH92_DOTSN</name>
<feature type="domain" description="DUF7730" evidence="2">
    <location>
        <begin position="238"/>
        <end position="395"/>
    </location>
</feature>
<reference evidence="3 4" key="2">
    <citation type="journal article" date="2012" name="PLoS Pathog.">
        <title>Diverse lifestyles and strategies of plant pathogenesis encoded in the genomes of eighteen Dothideomycetes fungi.</title>
        <authorList>
            <person name="Ohm R.A."/>
            <person name="Feau N."/>
            <person name="Henrissat B."/>
            <person name="Schoch C.L."/>
            <person name="Horwitz B.A."/>
            <person name="Barry K.W."/>
            <person name="Condon B.J."/>
            <person name="Copeland A.C."/>
            <person name="Dhillon B."/>
            <person name="Glaser F."/>
            <person name="Hesse C.N."/>
            <person name="Kosti I."/>
            <person name="LaButti K."/>
            <person name="Lindquist E.A."/>
            <person name="Lucas S."/>
            <person name="Salamov A.A."/>
            <person name="Bradshaw R.E."/>
            <person name="Ciuffetti L."/>
            <person name="Hamelin R.C."/>
            <person name="Kema G.H.J."/>
            <person name="Lawrence C."/>
            <person name="Scott J.A."/>
            <person name="Spatafora J.W."/>
            <person name="Turgeon B.G."/>
            <person name="de Wit P.J.G.M."/>
            <person name="Zhong S."/>
            <person name="Goodwin S.B."/>
            <person name="Grigoriev I.V."/>
        </authorList>
    </citation>
    <scope>NUCLEOTIDE SEQUENCE [LARGE SCALE GENOMIC DNA]</scope>
    <source>
        <strain evidence="4">NZE10 / CBS 128990</strain>
    </source>
</reference>
<dbReference type="InterPro" id="IPR056632">
    <property type="entry name" value="DUF7730"/>
</dbReference>
<evidence type="ECO:0000313" key="3">
    <source>
        <dbReference type="EMBL" id="EME41998.1"/>
    </source>
</evidence>
<evidence type="ECO:0000313" key="4">
    <source>
        <dbReference type="Proteomes" id="UP000016933"/>
    </source>
</evidence>
<feature type="compositionally biased region" description="Basic and acidic residues" evidence="1">
    <location>
        <begin position="192"/>
        <end position="202"/>
    </location>
</feature>
<dbReference type="OMA" id="ILYCENK"/>
<dbReference type="InterPro" id="IPR038883">
    <property type="entry name" value="AN11006-like"/>
</dbReference>
<dbReference type="PANTHER" id="PTHR42085:SF2">
    <property type="entry name" value="F-BOX DOMAIN-CONTAINING PROTEIN"/>
    <property type="match status" value="1"/>
</dbReference>
<evidence type="ECO:0000259" key="2">
    <source>
        <dbReference type="Pfam" id="PF24864"/>
    </source>
</evidence>
<dbReference type="HOGENOM" id="CLU_533184_0_0_1"/>
<dbReference type="Pfam" id="PF24864">
    <property type="entry name" value="DUF7730"/>
    <property type="match status" value="1"/>
</dbReference>
<proteinExistence type="predicted"/>
<accession>N1PH92</accession>
<organism evidence="3 4">
    <name type="scientific">Dothistroma septosporum (strain NZE10 / CBS 128990)</name>
    <name type="common">Red band needle blight fungus</name>
    <name type="synonym">Mycosphaerella pini</name>
    <dbReference type="NCBI Taxonomy" id="675120"/>
    <lineage>
        <taxon>Eukaryota</taxon>
        <taxon>Fungi</taxon>
        <taxon>Dikarya</taxon>
        <taxon>Ascomycota</taxon>
        <taxon>Pezizomycotina</taxon>
        <taxon>Dothideomycetes</taxon>
        <taxon>Dothideomycetidae</taxon>
        <taxon>Mycosphaerellales</taxon>
        <taxon>Mycosphaerellaceae</taxon>
        <taxon>Dothistroma</taxon>
    </lineage>
</organism>
<gene>
    <name evidence="3" type="ORF">DOTSEDRAFT_25657</name>
</gene>
<reference evidence="4" key="1">
    <citation type="journal article" date="2012" name="PLoS Genet.">
        <title>The genomes of the fungal plant pathogens Cladosporium fulvum and Dothistroma septosporum reveal adaptation to different hosts and lifestyles but also signatures of common ancestry.</title>
        <authorList>
            <person name="de Wit P.J.G.M."/>
            <person name="van der Burgt A."/>
            <person name="Oekmen B."/>
            <person name="Stergiopoulos I."/>
            <person name="Abd-Elsalam K.A."/>
            <person name="Aerts A.L."/>
            <person name="Bahkali A.H."/>
            <person name="Beenen H.G."/>
            <person name="Chettri P."/>
            <person name="Cox M.P."/>
            <person name="Datema E."/>
            <person name="de Vries R.P."/>
            <person name="Dhillon B."/>
            <person name="Ganley A.R."/>
            <person name="Griffiths S.A."/>
            <person name="Guo Y."/>
            <person name="Hamelin R.C."/>
            <person name="Henrissat B."/>
            <person name="Kabir M.S."/>
            <person name="Jashni M.K."/>
            <person name="Kema G."/>
            <person name="Klaubauf S."/>
            <person name="Lapidus A."/>
            <person name="Levasseur A."/>
            <person name="Lindquist E."/>
            <person name="Mehrabi R."/>
            <person name="Ohm R.A."/>
            <person name="Owen T.J."/>
            <person name="Salamov A."/>
            <person name="Schwelm A."/>
            <person name="Schijlen E."/>
            <person name="Sun H."/>
            <person name="van den Burg H.A."/>
            <person name="van Ham R.C.H.J."/>
            <person name="Zhang S."/>
            <person name="Goodwin S.B."/>
            <person name="Grigoriev I.V."/>
            <person name="Collemare J."/>
            <person name="Bradshaw R.E."/>
        </authorList>
    </citation>
    <scope>NUCLEOTIDE SEQUENCE [LARGE SCALE GENOMIC DNA]</scope>
    <source>
        <strain evidence="4">NZE10 / CBS 128990</strain>
    </source>
</reference>
<dbReference type="eggNOG" id="ENOG502TIMS">
    <property type="taxonomic scope" value="Eukaryota"/>
</dbReference>
<dbReference type="AlphaFoldDB" id="N1PH92"/>